<gene>
    <name evidence="4" type="ORF">U9M48_011353</name>
</gene>
<dbReference type="PANTHER" id="PTHR46020">
    <property type="entry name" value="OSJNBB0059K02.9 PROTEIN"/>
    <property type="match status" value="1"/>
</dbReference>
<dbReference type="Pfam" id="PF00657">
    <property type="entry name" value="Lipase_GDSL"/>
    <property type="match status" value="1"/>
</dbReference>
<organism evidence="4 5">
    <name type="scientific">Paspalum notatum var. saurae</name>
    <dbReference type="NCBI Taxonomy" id="547442"/>
    <lineage>
        <taxon>Eukaryota</taxon>
        <taxon>Viridiplantae</taxon>
        <taxon>Streptophyta</taxon>
        <taxon>Embryophyta</taxon>
        <taxon>Tracheophyta</taxon>
        <taxon>Spermatophyta</taxon>
        <taxon>Magnoliopsida</taxon>
        <taxon>Liliopsida</taxon>
        <taxon>Poales</taxon>
        <taxon>Poaceae</taxon>
        <taxon>PACMAD clade</taxon>
        <taxon>Panicoideae</taxon>
        <taxon>Andropogonodae</taxon>
        <taxon>Paspaleae</taxon>
        <taxon>Paspalinae</taxon>
        <taxon>Paspalum</taxon>
    </lineage>
</organism>
<evidence type="ECO:0000313" key="5">
    <source>
        <dbReference type="Proteomes" id="UP001341281"/>
    </source>
</evidence>
<name>A0AAQ3WH26_PASNO</name>
<comment type="similarity">
    <text evidence="1">Belongs to the 'GDSL' lipolytic enzyme family.</text>
</comment>
<reference evidence="4 5" key="1">
    <citation type="submission" date="2024-02" db="EMBL/GenBank/DDBJ databases">
        <title>High-quality chromosome-scale genome assembly of Pensacola bahiagrass (Paspalum notatum Flugge var. saurae).</title>
        <authorList>
            <person name="Vega J.M."/>
            <person name="Podio M."/>
            <person name="Orjuela J."/>
            <person name="Siena L.A."/>
            <person name="Pessino S.C."/>
            <person name="Combes M.C."/>
            <person name="Mariac C."/>
            <person name="Albertini E."/>
            <person name="Pupilli F."/>
            <person name="Ortiz J.P.A."/>
            <person name="Leblanc O."/>
        </authorList>
    </citation>
    <scope>NUCLEOTIDE SEQUENCE [LARGE SCALE GENOMIC DNA]</scope>
    <source>
        <strain evidence="4">R1</strain>
        <tissue evidence="4">Leaf</tissue>
    </source>
</reference>
<evidence type="ECO:0008006" key="6">
    <source>
        <dbReference type="Google" id="ProtNLM"/>
    </source>
</evidence>
<dbReference type="AlphaFoldDB" id="A0AAQ3WH26"/>
<keyword evidence="3" id="KW-0443">Lipid metabolism</keyword>
<evidence type="ECO:0000256" key="3">
    <source>
        <dbReference type="ARBA" id="ARBA00023098"/>
    </source>
</evidence>
<dbReference type="EMBL" id="CP144747">
    <property type="protein sequence ID" value="WVZ61491.1"/>
    <property type="molecule type" value="Genomic_DNA"/>
</dbReference>
<evidence type="ECO:0000313" key="4">
    <source>
        <dbReference type="EMBL" id="WVZ61491.1"/>
    </source>
</evidence>
<dbReference type="GO" id="GO:0006629">
    <property type="term" value="P:lipid metabolic process"/>
    <property type="evidence" value="ECO:0007669"/>
    <property type="project" value="UniProtKB-KW"/>
</dbReference>
<protein>
    <recommendedName>
        <fullName evidence="6">GDSL esterase/lipase</fullName>
    </recommendedName>
</protein>
<dbReference type="Gene3D" id="3.40.50.1110">
    <property type="entry name" value="SGNH hydrolase"/>
    <property type="match status" value="1"/>
</dbReference>
<proteinExistence type="inferred from homology"/>
<evidence type="ECO:0000256" key="1">
    <source>
        <dbReference type="ARBA" id="ARBA00008668"/>
    </source>
</evidence>
<evidence type="ECO:0000256" key="2">
    <source>
        <dbReference type="ARBA" id="ARBA00022801"/>
    </source>
</evidence>
<keyword evidence="2" id="KW-0378">Hydrolase</keyword>
<dbReference type="PANTHER" id="PTHR46020:SF15">
    <property type="entry name" value="SGNH HYDROLASE-TYPE ESTERASE DOMAIN-CONTAINING PROTEIN"/>
    <property type="match status" value="1"/>
</dbReference>
<sequence length="167" mass="18914">MMPKVVSELASVVSELQDIGVSKVMVNTLQPFGCSAWQARRRNYESCNDDGNALSDKHNTELRDRLGDDDDDVMLLDLNSVFMDMVAPRQEGSTLAAQFTERLRPCCEGVGDDGYCGLDQQFTLCDRPDQYFYWDDFYPTHAGWRAVMRILQGPIMAFLGISNLNHF</sequence>
<dbReference type="GO" id="GO:0016788">
    <property type="term" value="F:hydrolase activity, acting on ester bonds"/>
    <property type="evidence" value="ECO:0007669"/>
    <property type="project" value="InterPro"/>
</dbReference>
<accession>A0AAQ3WH26</accession>
<dbReference type="InterPro" id="IPR036514">
    <property type="entry name" value="SGNH_hydro_sf"/>
</dbReference>
<keyword evidence="5" id="KW-1185">Reference proteome</keyword>
<dbReference type="Proteomes" id="UP001341281">
    <property type="component" value="Chromosome 03"/>
</dbReference>
<dbReference type="InterPro" id="IPR001087">
    <property type="entry name" value="GDSL"/>
</dbReference>